<gene>
    <name evidence="2" type="ORF">KGM_212985</name>
</gene>
<keyword evidence="1" id="KW-0812">Transmembrane</keyword>
<dbReference type="InParanoid" id="A0A212FF32"/>
<proteinExistence type="predicted"/>
<feature type="transmembrane region" description="Helical" evidence="1">
    <location>
        <begin position="48"/>
        <end position="67"/>
    </location>
</feature>
<protein>
    <submittedName>
        <fullName evidence="2">Uncharacterized protein</fullName>
    </submittedName>
</protein>
<keyword evidence="3" id="KW-1185">Reference proteome</keyword>
<evidence type="ECO:0000313" key="3">
    <source>
        <dbReference type="Proteomes" id="UP000007151"/>
    </source>
</evidence>
<accession>A0A212FF32</accession>
<keyword evidence="1" id="KW-1133">Transmembrane helix</keyword>
<comment type="caution">
    <text evidence="2">The sequence shown here is derived from an EMBL/GenBank/DDBJ whole genome shotgun (WGS) entry which is preliminary data.</text>
</comment>
<evidence type="ECO:0000313" key="2">
    <source>
        <dbReference type="EMBL" id="OWR52365.1"/>
    </source>
</evidence>
<dbReference type="AlphaFoldDB" id="A0A212FF32"/>
<name>A0A212FF32_DANPL</name>
<dbReference type="EMBL" id="AGBW02008851">
    <property type="protein sequence ID" value="OWR52365.1"/>
    <property type="molecule type" value="Genomic_DNA"/>
</dbReference>
<reference evidence="2 3" key="1">
    <citation type="journal article" date="2011" name="Cell">
        <title>The monarch butterfly genome yields insights into long-distance migration.</title>
        <authorList>
            <person name="Zhan S."/>
            <person name="Merlin C."/>
            <person name="Boore J.L."/>
            <person name="Reppert S.M."/>
        </authorList>
    </citation>
    <scope>NUCLEOTIDE SEQUENCE [LARGE SCALE GENOMIC DNA]</scope>
    <source>
        <strain evidence="2">F-2</strain>
    </source>
</reference>
<keyword evidence="1" id="KW-0472">Membrane</keyword>
<dbReference type="Proteomes" id="UP000007151">
    <property type="component" value="Unassembled WGS sequence"/>
</dbReference>
<evidence type="ECO:0000256" key="1">
    <source>
        <dbReference type="SAM" id="Phobius"/>
    </source>
</evidence>
<dbReference type="KEGG" id="dpl:KGM_212985"/>
<organism evidence="2 3">
    <name type="scientific">Danaus plexippus plexippus</name>
    <dbReference type="NCBI Taxonomy" id="278856"/>
    <lineage>
        <taxon>Eukaryota</taxon>
        <taxon>Metazoa</taxon>
        <taxon>Ecdysozoa</taxon>
        <taxon>Arthropoda</taxon>
        <taxon>Hexapoda</taxon>
        <taxon>Insecta</taxon>
        <taxon>Pterygota</taxon>
        <taxon>Neoptera</taxon>
        <taxon>Endopterygota</taxon>
        <taxon>Lepidoptera</taxon>
        <taxon>Glossata</taxon>
        <taxon>Ditrysia</taxon>
        <taxon>Papilionoidea</taxon>
        <taxon>Nymphalidae</taxon>
        <taxon>Danainae</taxon>
        <taxon>Danaini</taxon>
        <taxon>Danaina</taxon>
        <taxon>Danaus</taxon>
        <taxon>Danaus</taxon>
    </lineage>
</organism>
<sequence>MVLKSSLEKIFNEIFIKEYRLGSRKTDFDCYSLSDAKQEIGIYDKLRCFYWALVATGAAVMFSGELLYRDAPVIHWAFNLHMLLIRYRYPY</sequence>